<dbReference type="KEGG" id="rpb:RPB_0905"/>
<evidence type="ECO:0000313" key="2">
    <source>
        <dbReference type="EMBL" id="ABD05616.1"/>
    </source>
</evidence>
<feature type="region of interest" description="Disordered" evidence="1">
    <location>
        <begin position="1"/>
        <end position="23"/>
    </location>
</feature>
<protein>
    <submittedName>
        <fullName evidence="2">Uncharacterized protein</fullName>
    </submittedName>
</protein>
<proteinExistence type="predicted"/>
<dbReference type="Proteomes" id="UP000008809">
    <property type="component" value="Chromosome"/>
</dbReference>
<reference evidence="2 3" key="1">
    <citation type="submission" date="2006-01" db="EMBL/GenBank/DDBJ databases">
        <title>Complete sequence of Rhodopseudomonas palustris HaA2.</title>
        <authorList>
            <consortium name="US DOE Joint Genome Institute"/>
            <person name="Copeland A."/>
            <person name="Lucas S."/>
            <person name="Lapidus A."/>
            <person name="Barry K."/>
            <person name="Detter J.C."/>
            <person name="Glavina T."/>
            <person name="Hammon N."/>
            <person name="Israni S."/>
            <person name="Pitluck S."/>
            <person name="Chain P."/>
            <person name="Malfatti S."/>
            <person name="Shin M."/>
            <person name="Vergez L."/>
            <person name="Schmutz J."/>
            <person name="Larimer F."/>
            <person name="Land M."/>
            <person name="Hauser L."/>
            <person name="Pelletier D.A."/>
            <person name="Kyrpides N."/>
            <person name="Anderson I."/>
            <person name="Oda Y."/>
            <person name="Harwood C.S."/>
            <person name="Richardson P."/>
        </authorList>
    </citation>
    <scope>NUCLEOTIDE SEQUENCE [LARGE SCALE GENOMIC DNA]</scope>
    <source>
        <strain evidence="2 3">HaA2</strain>
    </source>
</reference>
<organism evidence="2 3">
    <name type="scientific">Rhodopseudomonas palustris (strain HaA2)</name>
    <dbReference type="NCBI Taxonomy" id="316058"/>
    <lineage>
        <taxon>Bacteria</taxon>
        <taxon>Pseudomonadati</taxon>
        <taxon>Pseudomonadota</taxon>
        <taxon>Alphaproteobacteria</taxon>
        <taxon>Hyphomicrobiales</taxon>
        <taxon>Nitrobacteraceae</taxon>
        <taxon>Rhodopseudomonas</taxon>
    </lineage>
</organism>
<evidence type="ECO:0000256" key="1">
    <source>
        <dbReference type="SAM" id="MobiDB-lite"/>
    </source>
</evidence>
<sequence length="89" mass="10265">MSSRRRRHDNDATHQADDRERRAKALEFVIPGRAQREPGIPKFGARAAVAEHVWIPGSLAARAPRNDDLRDFVERVSIWRINQTNTDQH</sequence>
<name>Q2J1P4_RHOP2</name>
<dbReference type="HOGENOM" id="CLU_2452639_0_0_5"/>
<dbReference type="AlphaFoldDB" id="Q2J1P4"/>
<dbReference type="EMBL" id="CP000250">
    <property type="protein sequence ID" value="ABD05616.1"/>
    <property type="molecule type" value="Genomic_DNA"/>
</dbReference>
<feature type="compositionally biased region" description="Basic and acidic residues" evidence="1">
    <location>
        <begin position="8"/>
        <end position="23"/>
    </location>
</feature>
<evidence type="ECO:0000313" key="3">
    <source>
        <dbReference type="Proteomes" id="UP000008809"/>
    </source>
</evidence>
<accession>Q2J1P4</accession>
<dbReference type="STRING" id="316058.RPB_0905"/>
<keyword evidence="3" id="KW-1185">Reference proteome</keyword>
<gene>
    <name evidence="2" type="ordered locus">RPB_0905</name>
</gene>